<dbReference type="Pfam" id="PF08282">
    <property type="entry name" value="Hydrolase_3"/>
    <property type="match status" value="1"/>
</dbReference>
<dbReference type="RefSeq" id="WP_167013960.1">
    <property type="nucleotide sequence ID" value="NZ_VWXF01000003.1"/>
</dbReference>
<gene>
    <name evidence="4" type="ORF">F3J40_09170</name>
</gene>
<organism evidence="4 5">
    <name type="scientific">Candidatus Pantoea multigeneris</name>
    <dbReference type="NCBI Taxonomy" id="2608357"/>
    <lineage>
        <taxon>Bacteria</taxon>
        <taxon>Pseudomonadati</taxon>
        <taxon>Pseudomonadota</taxon>
        <taxon>Gammaproteobacteria</taxon>
        <taxon>Enterobacterales</taxon>
        <taxon>Erwiniaceae</taxon>
        <taxon>Pantoea</taxon>
    </lineage>
</organism>
<dbReference type="SFLD" id="SFLDS00003">
    <property type="entry name" value="Haloacid_Dehalogenase"/>
    <property type="match status" value="1"/>
</dbReference>
<evidence type="ECO:0000313" key="4">
    <source>
        <dbReference type="EMBL" id="NIF21763.1"/>
    </source>
</evidence>
<name>A0ABX0RB58_9GAMM</name>
<dbReference type="InterPro" id="IPR036412">
    <property type="entry name" value="HAD-like_sf"/>
</dbReference>
<dbReference type="Gene3D" id="3.40.50.1000">
    <property type="entry name" value="HAD superfamily/HAD-like"/>
    <property type="match status" value="1"/>
</dbReference>
<dbReference type="InterPro" id="IPR006381">
    <property type="entry name" value="HAD-SF-IIB-MPGP"/>
</dbReference>
<dbReference type="PANTHER" id="PTHR10000">
    <property type="entry name" value="PHOSPHOSERINE PHOSPHATASE"/>
    <property type="match status" value="1"/>
</dbReference>
<protein>
    <submittedName>
        <fullName evidence="4">Mannosyl-3-phosphoglycerate phosphatase-related protein</fullName>
        <ecNumber evidence="4">3.1.3.70</ecNumber>
    </submittedName>
</protein>
<dbReference type="SFLD" id="SFLDG01142">
    <property type="entry name" value="C2.B.2:_Mannosyl-3-phosphoglyc"/>
    <property type="match status" value="1"/>
</dbReference>
<evidence type="ECO:0000256" key="2">
    <source>
        <dbReference type="ARBA" id="ARBA00022801"/>
    </source>
</evidence>
<dbReference type="GO" id="GO:0050531">
    <property type="term" value="F:mannosyl-3-phosphoglycerate phosphatase activity"/>
    <property type="evidence" value="ECO:0007669"/>
    <property type="project" value="UniProtKB-EC"/>
</dbReference>
<proteinExistence type="predicted"/>
<dbReference type="NCBIfam" id="TIGR01486">
    <property type="entry name" value="HAD-SF-IIB-MPGP"/>
    <property type="match status" value="1"/>
</dbReference>
<dbReference type="EMBL" id="VWXF01000003">
    <property type="protein sequence ID" value="NIF21763.1"/>
    <property type="molecule type" value="Genomic_DNA"/>
</dbReference>
<evidence type="ECO:0000313" key="5">
    <source>
        <dbReference type="Proteomes" id="UP001515683"/>
    </source>
</evidence>
<keyword evidence="2 4" id="KW-0378">Hydrolase</keyword>
<dbReference type="NCBIfam" id="NF002976">
    <property type="entry name" value="PRK03669.1"/>
    <property type="match status" value="1"/>
</dbReference>
<dbReference type="InterPro" id="IPR006379">
    <property type="entry name" value="HAD-SF_hydro_IIB"/>
</dbReference>
<dbReference type="EC" id="3.1.3.70" evidence="4"/>
<keyword evidence="1" id="KW-0479">Metal-binding</keyword>
<dbReference type="SFLD" id="SFLDG01140">
    <property type="entry name" value="C2.B:_Phosphomannomutase_and_P"/>
    <property type="match status" value="1"/>
</dbReference>
<keyword evidence="3" id="KW-0460">Magnesium</keyword>
<reference evidence="4 5" key="1">
    <citation type="journal article" date="2019" name="bioRxiv">
        <title>Bacteria contribute to plant secondary compound degradation in a generalist herbivore system.</title>
        <authorList>
            <person name="Francoeur C.B."/>
            <person name="Khadempour L."/>
            <person name="Moreira-Soto R.D."/>
            <person name="Gotting K."/>
            <person name="Book A.J."/>
            <person name="Pinto-Tomas A.A."/>
            <person name="Keefover-Ring K."/>
            <person name="Currie C.R."/>
        </authorList>
    </citation>
    <scope>NUCLEOTIDE SEQUENCE [LARGE SCALE GENOMIC DNA]</scope>
    <source>
        <strain evidence="4">Acro-835</strain>
    </source>
</reference>
<dbReference type="InterPro" id="IPR023214">
    <property type="entry name" value="HAD_sf"/>
</dbReference>
<evidence type="ECO:0000256" key="3">
    <source>
        <dbReference type="ARBA" id="ARBA00022842"/>
    </source>
</evidence>
<keyword evidence="5" id="KW-1185">Reference proteome</keyword>
<sequence>MIDRQHPLLIVTDLDGSLLDHHSYRWDAAQPWLERLRQQLIPLVICSSKTAAEIVPLQKQLGLSGSPFIAENGAVLQLNSEQRLQPHSGSLSYSALCQQISRLQTQFHFTPFHQLSDVEVSAVSGLTLAQAELARQREASEVLIWRDSEGAFAAFQQQLAAQNLSLLQGGRFWHILPADCSKQAALAQLLTTLSATAGGKLTTIGLGDGPNDATMLDSVDYAVVIKGYSKQPVELHRPDKDNIYFTAHYGPEGWSEGMDYFLTPDT</sequence>
<evidence type="ECO:0000256" key="1">
    <source>
        <dbReference type="ARBA" id="ARBA00022723"/>
    </source>
</evidence>
<dbReference type="NCBIfam" id="TIGR01484">
    <property type="entry name" value="HAD-SF-IIB"/>
    <property type="match status" value="1"/>
</dbReference>
<dbReference type="Proteomes" id="UP001515683">
    <property type="component" value="Unassembled WGS sequence"/>
</dbReference>
<dbReference type="Gene3D" id="3.30.980.20">
    <property type="entry name" value="Putative mannosyl-3-phosphoglycerate phosphatase, domain 2"/>
    <property type="match status" value="1"/>
</dbReference>
<comment type="caution">
    <text evidence="4">The sequence shown here is derived from an EMBL/GenBank/DDBJ whole genome shotgun (WGS) entry which is preliminary data.</text>
</comment>
<accession>A0ABX0RB58</accession>
<dbReference type="SUPFAM" id="SSF56784">
    <property type="entry name" value="HAD-like"/>
    <property type="match status" value="1"/>
</dbReference>
<dbReference type="PANTHER" id="PTHR10000:SF8">
    <property type="entry name" value="HAD SUPERFAMILY HYDROLASE-LIKE, TYPE 3"/>
    <property type="match status" value="1"/>
</dbReference>